<dbReference type="AlphaFoldDB" id="A0A2W4DMD3"/>
<dbReference type="Pfam" id="PF12833">
    <property type="entry name" value="HTH_18"/>
    <property type="match status" value="1"/>
</dbReference>
<feature type="domain" description="HTH araC/xylS-type" evidence="2">
    <location>
        <begin position="184"/>
        <end position="268"/>
    </location>
</feature>
<dbReference type="Gene3D" id="1.10.10.60">
    <property type="entry name" value="Homeodomain-like"/>
    <property type="match status" value="1"/>
</dbReference>
<sequence length="279" mass="30270">MPGAHLILDRLRHLAARDNRPDIPIAELTGASFLFTFVTHERERIAGAAFSRMSIAVIVEGAKELVTMGRHLRFPTGTVLVLPAGWRGDVVNDPDPHSGAYRAVFIDVPDPLVRRAAAAFPPTRGAGRLDVPLDVVLAAAIHHAGEGIAAGNLPPVLVEHRVMEVLMVLGMRGALPVRPETMAETVRSLVRWQPDRAWTADIIAAELATSNATLRRRLSEEGASLRELLASERVALAKTMLSDDGLSLREAALASGYRSPRRFAERMRAGTPDREKISG</sequence>
<dbReference type="EMBL" id="PCDP01000001">
    <property type="protein sequence ID" value="PZM17164.1"/>
    <property type="molecule type" value="Genomic_DNA"/>
</dbReference>
<dbReference type="OrthoDB" id="7565195at2"/>
<keyword evidence="1" id="KW-0238">DNA-binding</keyword>
<comment type="caution">
    <text evidence="3">The sequence shown here is derived from an EMBL/GenBank/DDBJ whole genome shotgun (WGS) entry which is preliminary data.</text>
</comment>
<dbReference type="InterPro" id="IPR018060">
    <property type="entry name" value="HTH_AraC"/>
</dbReference>
<evidence type="ECO:0000313" key="3">
    <source>
        <dbReference type="EMBL" id="PZM17164.1"/>
    </source>
</evidence>
<keyword evidence="4" id="KW-1185">Reference proteome</keyword>
<gene>
    <name evidence="3" type="ORF">CPY51_02760</name>
</gene>
<evidence type="ECO:0000313" key="4">
    <source>
        <dbReference type="Proteomes" id="UP000248925"/>
    </source>
</evidence>
<dbReference type="GO" id="GO:0000976">
    <property type="term" value="F:transcription cis-regulatory region binding"/>
    <property type="evidence" value="ECO:0007669"/>
    <property type="project" value="TreeGrafter"/>
</dbReference>
<dbReference type="RefSeq" id="WP_111158492.1">
    <property type="nucleotide sequence ID" value="NZ_PCDP01000001.1"/>
</dbReference>
<evidence type="ECO:0000256" key="1">
    <source>
        <dbReference type="ARBA" id="ARBA00023125"/>
    </source>
</evidence>
<name>A0A2W4DMD3_9HYPH</name>
<dbReference type="PANTHER" id="PTHR47894">
    <property type="entry name" value="HTH-TYPE TRANSCRIPTIONAL REGULATOR GADX"/>
    <property type="match status" value="1"/>
</dbReference>
<organism evidence="3 4">
    <name type="scientific">Rhizobium tubonense</name>
    <dbReference type="NCBI Taxonomy" id="484088"/>
    <lineage>
        <taxon>Bacteria</taxon>
        <taxon>Pseudomonadati</taxon>
        <taxon>Pseudomonadota</taxon>
        <taxon>Alphaproteobacteria</taxon>
        <taxon>Hyphomicrobiales</taxon>
        <taxon>Rhizobiaceae</taxon>
        <taxon>Rhizobium/Agrobacterium group</taxon>
        <taxon>Rhizobium</taxon>
    </lineage>
</organism>
<dbReference type="PANTHER" id="PTHR47894:SF4">
    <property type="entry name" value="HTH-TYPE TRANSCRIPTIONAL REGULATOR GADX"/>
    <property type="match status" value="1"/>
</dbReference>
<protein>
    <submittedName>
        <fullName evidence="3">Transcriptional regulator</fullName>
    </submittedName>
</protein>
<proteinExistence type="predicted"/>
<dbReference type="GO" id="GO:0003700">
    <property type="term" value="F:DNA-binding transcription factor activity"/>
    <property type="evidence" value="ECO:0007669"/>
    <property type="project" value="InterPro"/>
</dbReference>
<accession>A0A2W4DMD3</accession>
<dbReference type="SMART" id="SM00342">
    <property type="entry name" value="HTH_ARAC"/>
    <property type="match status" value="1"/>
</dbReference>
<dbReference type="Proteomes" id="UP000248925">
    <property type="component" value="Unassembled WGS sequence"/>
</dbReference>
<evidence type="ECO:0000259" key="2">
    <source>
        <dbReference type="PROSITE" id="PS01124"/>
    </source>
</evidence>
<dbReference type="GO" id="GO:0005829">
    <property type="term" value="C:cytosol"/>
    <property type="evidence" value="ECO:0007669"/>
    <property type="project" value="TreeGrafter"/>
</dbReference>
<dbReference type="PROSITE" id="PS01124">
    <property type="entry name" value="HTH_ARAC_FAMILY_2"/>
    <property type="match status" value="1"/>
</dbReference>
<reference evidence="3 4" key="1">
    <citation type="journal article" date="2018" name="Sci. Rep.">
        <title>Rhizobium tumorigenes sp. nov., a novel plant tumorigenic bacterium isolated from cane gall tumors on thornless blackberry.</title>
        <authorList>
            <person name="Kuzmanovi N."/>
            <person name="Smalla K."/>
            <person name="Gronow S."/>
            <person name="PuBawska J."/>
        </authorList>
    </citation>
    <scope>NUCLEOTIDE SEQUENCE [LARGE SCALE GENOMIC DNA]</scope>
    <source>
        <strain evidence="3 4">CCBAU 85046</strain>
    </source>
</reference>